<evidence type="ECO:0000256" key="1">
    <source>
        <dbReference type="SAM" id="Coils"/>
    </source>
</evidence>
<dbReference type="Proteomes" id="UP000829452">
    <property type="component" value="Chromosome"/>
</dbReference>
<feature type="region of interest" description="Disordered" evidence="2">
    <location>
        <begin position="1"/>
        <end position="22"/>
    </location>
</feature>
<evidence type="ECO:0000259" key="3">
    <source>
        <dbReference type="Pfam" id="PF10088"/>
    </source>
</evidence>
<dbReference type="InterPro" id="IPR018760">
    <property type="entry name" value="DUF2326"/>
</dbReference>
<feature type="non-terminal residue" evidence="4">
    <location>
        <position position="1"/>
    </location>
</feature>
<organism evidence="4 5">
    <name type="scientific">Bifidobacterium longum subsp. longum</name>
    <dbReference type="NCBI Taxonomy" id="1679"/>
    <lineage>
        <taxon>Bacteria</taxon>
        <taxon>Bacillati</taxon>
        <taxon>Actinomycetota</taxon>
        <taxon>Actinomycetes</taxon>
        <taxon>Bifidobacteriales</taxon>
        <taxon>Bifidobacteriaceae</taxon>
        <taxon>Bifidobacterium</taxon>
    </lineage>
</organism>
<sequence length="283" mass="32118">DSESGKAGQARPDDVASTHRNKTHILSFNPNDIKINLSKEKTLIEAKRQTLLTKNKRYLSLIDKENIDEYEQLSDNLMQLRQRIGKCEEIIDTLVRYENNLTSLQENIESYSTGGSERKNGNEIYQIRMDSFNKYFTPLAQKINEENPILVYSPDTHKFPVSFSALSGSSTGTRKSLIAAYDLAYQQFAIANQIQSPHFIVHDVVENVEGDDLRTIINIANGIDAQYIVAVLKEKLDSSHISKAEQEKLTILQLSEDDKLFEGKTVNDRENSKGNILSLPFEF</sequence>
<dbReference type="Pfam" id="PF10088">
    <property type="entry name" value="DUF2326"/>
    <property type="match status" value="1"/>
</dbReference>
<name>A0A9Q8VGU7_BIFLL</name>
<evidence type="ECO:0000313" key="5">
    <source>
        <dbReference type="Proteomes" id="UP000829452"/>
    </source>
</evidence>
<reference evidence="4" key="1">
    <citation type="submission" date="2020-02" db="EMBL/GenBank/DDBJ databases">
        <title>The Isolation and identification of Lactobacillus and Bifidobacterium species from dairy as potential probiotics for calf scour mitigation.</title>
        <authorList>
            <person name="Dhadda K."/>
            <person name="Guan L."/>
            <person name="Chen Y."/>
            <person name="Malmuthuge N."/>
        </authorList>
    </citation>
    <scope>NUCLEOTIDE SEQUENCE</scope>
    <source>
        <strain evidence="4">B1</strain>
    </source>
</reference>
<accession>A0A9Q8VGU7</accession>
<dbReference type="AlphaFoldDB" id="A0A9Q8VGU7"/>
<gene>
    <name evidence="4" type="ORF">G8B11_08560</name>
</gene>
<dbReference type="EMBL" id="CP049772">
    <property type="protein sequence ID" value="UNL82323.1"/>
    <property type="molecule type" value="Genomic_DNA"/>
</dbReference>
<feature type="coiled-coil region" evidence="1">
    <location>
        <begin position="70"/>
        <end position="114"/>
    </location>
</feature>
<protein>
    <submittedName>
        <fullName evidence="4">DUF2326 domain-containing protein</fullName>
    </submittedName>
</protein>
<proteinExistence type="predicted"/>
<keyword evidence="1" id="KW-0175">Coiled coil</keyword>
<evidence type="ECO:0000313" key="4">
    <source>
        <dbReference type="EMBL" id="UNL82323.1"/>
    </source>
</evidence>
<feature type="domain" description="DUF2326" evidence="3">
    <location>
        <begin position="141"/>
        <end position="262"/>
    </location>
</feature>
<evidence type="ECO:0000256" key="2">
    <source>
        <dbReference type="SAM" id="MobiDB-lite"/>
    </source>
</evidence>
<dbReference type="RefSeq" id="WP_242079576.1">
    <property type="nucleotide sequence ID" value="NZ_CP049772.1"/>
</dbReference>